<reference evidence="2 3" key="1">
    <citation type="submission" date="2019-08" db="EMBL/GenBank/DDBJ databases">
        <title>The genome of the soybean aphid Biotype 1, its phylome, world population structure and adaptation to the North American continent.</title>
        <authorList>
            <person name="Giordano R."/>
            <person name="Donthu R.K."/>
            <person name="Hernandez A.G."/>
            <person name="Wright C.L."/>
            <person name="Zimin A.V."/>
        </authorList>
    </citation>
    <scope>NUCLEOTIDE SEQUENCE [LARGE SCALE GENOMIC DNA]</scope>
    <source>
        <tissue evidence="2">Whole aphids</tissue>
    </source>
</reference>
<dbReference type="Proteomes" id="UP000475862">
    <property type="component" value="Unassembled WGS sequence"/>
</dbReference>
<dbReference type="AlphaFoldDB" id="A0A6G0T3W5"/>
<feature type="compositionally biased region" description="Basic and acidic residues" evidence="1">
    <location>
        <begin position="88"/>
        <end position="97"/>
    </location>
</feature>
<gene>
    <name evidence="2" type="ORF">AGLY_014240</name>
</gene>
<dbReference type="EMBL" id="VYZN01000060">
    <property type="protein sequence ID" value="KAE9525440.1"/>
    <property type="molecule type" value="Genomic_DNA"/>
</dbReference>
<organism evidence="2 3">
    <name type="scientific">Aphis glycines</name>
    <name type="common">Soybean aphid</name>
    <dbReference type="NCBI Taxonomy" id="307491"/>
    <lineage>
        <taxon>Eukaryota</taxon>
        <taxon>Metazoa</taxon>
        <taxon>Ecdysozoa</taxon>
        <taxon>Arthropoda</taxon>
        <taxon>Hexapoda</taxon>
        <taxon>Insecta</taxon>
        <taxon>Pterygota</taxon>
        <taxon>Neoptera</taxon>
        <taxon>Paraneoptera</taxon>
        <taxon>Hemiptera</taxon>
        <taxon>Sternorrhyncha</taxon>
        <taxon>Aphidomorpha</taxon>
        <taxon>Aphidoidea</taxon>
        <taxon>Aphididae</taxon>
        <taxon>Aphidini</taxon>
        <taxon>Aphis</taxon>
        <taxon>Aphis</taxon>
    </lineage>
</organism>
<comment type="caution">
    <text evidence="2">The sequence shown here is derived from an EMBL/GenBank/DDBJ whole genome shotgun (WGS) entry which is preliminary data.</text>
</comment>
<feature type="region of interest" description="Disordered" evidence="1">
    <location>
        <begin position="1"/>
        <end position="51"/>
    </location>
</feature>
<evidence type="ECO:0000313" key="3">
    <source>
        <dbReference type="Proteomes" id="UP000475862"/>
    </source>
</evidence>
<evidence type="ECO:0000313" key="2">
    <source>
        <dbReference type="EMBL" id="KAE9525440.1"/>
    </source>
</evidence>
<feature type="region of interest" description="Disordered" evidence="1">
    <location>
        <begin position="65"/>
        <end position="103"/>
    </location>
</feature>
<sequence>MDQQQTGIKALAGSSGIKYQPVTQQQTSSQTSTLHPTPPQQNTPVGTPSLTRGALLISGLGLRDLTASPSDTLSEPDSMRSSSLRGSNGRDSRRRLPDLPPPELELAGVQWPAAANIKRRERMMRAMMDKFKPFSSSRNVANMDALNSAYGYGNKFAINRPGSMSETNLLKYRPHKDGGPTSTVRPESALGILQGSSLVSSNGEQTPSMARQYGGLTRKYGSDGGDELAACLPPDLRHLLSATTATTPQSHHRQTTTQRLQQQGLLQRSSAVTAAANSLNNTAAMSLYGAGGARKPWSSSSSWSYHDDTGIGYSSAIDRRVGGTGRQAAALFGGGSGVVGLGGLDTHHYRSSGGGRTMSAARSLGGVYDGNSLLYRCSTSNV</sequence>
<accession>A0A6G0T3W5</accession>
<keyword evidence="3" id="KW-1185">Reference proteome</keyword>
<name>A0A6G0T3W5_APHGL</name>
<feature type="compositionally biased region" description="Polar residues" evidence="1">
    <location>
        <begin position="67"/>
        <end position="86"/>
    </location>
</feature>
<protein>
    <submittedName>
        <fullName evidence="2">Uncharacterized protein</fullName>
    </submittedName>
</protein>
<dbReference type="OrthoDB" id="6626009at2759"/>
<evidence type="ECO:0000256" key="1">
    <source>
        <dbReference type="SAM" id="MobiDB-lite"/>
    </source>
</evidence>
<feature type="compositionally biased region" description="Low complexity" evidence="1">
    <location>
        <begin position="20"/>
        <end position="35"/>
    </location>
</feature>
<proteinExistence type="predicted"/>
<feature type="compositionally biased region" description="Low complexity" evidence="1">
    <location>
        <begin position="255"/>
        <end position="266"/>
    </location>
</feature>
<feature type="region of interest" description="Disordered" evidence="1">
    <location>
        <begin position="244"/>
        <end position="266"/>
    </location>
</feature>